<dbReference type="Proteomes" id="UP000533476">
    <property type="component" value="Unassembled WGS sequence"/>
</dbReference>
<evidence type="ECO:0000313" key="2">
    <source>
        <dbReference type="Proteomes" id="UP000533476"/>
    </source>
</evidence>
<proteinExistence type="predicted"/>
<dbReference type="Pfam" id="PF13814">
    <property type="entry name" value="Replic_Relax"/>
    <property type="match status" value="1"/>
</dbReference>
<gene>
    <name evidence="1" type="ORF">HIJ39_01520</name>
</gene>
<protein>
    <submittedName>
        <fullName evidence="1">Uncharacterized protein</fullName>
    </submittedName>
</protein>
<dbReference type="AlphaFoldDB" id="A0A7Y0Q177"/>
<organism evidence="1 2">
    <name type="scientific">Sulfobacillus harzensis</name>
    <dbReference type="NCBI Taxonomy" id="2729629"/>
    <lineage>
        <taxon>Bacteria</taxon>
        <taxon>Bacillati</taxon>
        <taxon>Bacillota</taxon>
        <taxon>Clostridia</taxon>
        <taxon>Eubacteriales</taxon>
        <taxon>Clostridiales Family XVII. Incertae Sedis</taxon>
        <taxon>Sulfobacillus</taxon>
    </lineage>
</organism>
<keyword evidence="2" id="KW-1185">Reference proteome</keyword>
<dbReference type="InterPro" id="IPR025855">
    <property type="entry name" value="Replic_Relax"/>
</dbReference>
<evidence type="ECO:0000313" key="1">
    <source>
        <dbReference type="EMBL" id="NMP21035.1"/>
    </source>
</evidence>
<dbReference type="RefSeq" id="WP_169095971.1">
    <property type="nucleotide sequence ID" value="NZ_JABBVZ010000003.1"/>
</dbReference>
<reference evidence="1 2" key="1">
    <citation type="submission" date="2020-04" db="EMBL/GenBank/DDBJ databases">
        <authorList>
            <person name="Zhang R."/>
            <person name="Schippers A."/>
        </authorList>
    </citation>
    <scope>NUCLEOTIDE SEQUENCE [LARGE SCALE GENOMIC DNA]</scope>
    <source>
        <strain evidence="1 2">DSM 109850</strain>
    </source>
</reference>
<name>A0A7Y0Q177_9FIRM</name>
<sequence length="250" mass="29713">MDNDWRNVLETTGYLSLEQLSHWYGLKPEHIMLEPWMLLYKNALWDARRFHGGRQIAHWALRTRIFYALAPHLTDWQAEVPDNGVRPDALLQMAQRTELIALEVDTGKENQQQWREKLARYHSAPSDWHLWVVAQGGRLRLTRLRTWLGEWAPLAWALSPMTELTSPLALIFQPPRAYNRMPSTIRPRMRRYFLQQHELLPERAAWELSQGTLELAWIDRRHEADWWHLRAPAQKKGARWKATPPYDMET</sequence>
<comment type="caution">
    <text evidence="1">The sequence shown here is derived from an EMBL/GenBank/DDBJ whole genome shotgun (WGS) entry which is preliminary data.</text>
</comment>
<dbReference type="EMBL" id="JABBVZ010000003">
    <property type="protein sequence ID" value="NMP21035.1"/>
    <property type="molecule type" value="Genomic_DNA"/>
</dbReference>
<accession>A0A7Y0Q177</accession>